<accession>A0AAV2GD45</accession>
<keyword evidence="3" id="KW-1185">Reference proteome</keyword>
<feature type="compositionally biased region" description="Basic and acidic residues" evidence="1">
    <location>
        <begin position="139"/>
        <end position="160"/>
    </location>
</feature>
<feature type="region of interest" description="Disordered" evidence="1">
    <location>
        <begin position="139"/>
        <end position="162"/>
    </location>
</feature>
<protein>
    <submittedName>
        <fullName evidence="2">Uncharacterized protein</fullName>
    </submittedName>
</protein>
<sequence length="295" mass="32181">MDKFENNIDRWFDKLDDCVSDFSVSIHRATCDFDVFKSETMYVACDDLMVDRLANVSQTPSTSMATTLLPEAKETNVSFPVNNVVLKDTQVGIGLKKPLQRSQYRLNSSKIENNNKGGEPGHKYVGHSKLAYEGFSKQHRDGVQPKPLGEHEIPPHGRLKEKQHRKWQISLPHAPHSMKNQTRITTNTTQDGGGDHVKNSNATKVGMNQQNPHCNLSPKPPLSGQGGKFNQPQHGVATPIPAGNNSSMIFGQGGKLSPKPPLSGQGGKFNQPQHGVATPILAGNKSSMIFGQGAS</sequence>
<feature type="region of interest" description="Disordered" evidence="1">
    <location>
        <begin position="257"/>
        <end position="280"/>
    </location>
</feature>
<proteinExistence type="predicted"/>
<feature type="region of interest" description="Disordered" evidence="1">
    <location>
        <begin position="176"/>
        <end position="245"/>
    </location>
</feature>
<dbReference type="Proteomes" id="UP001497516">
    <property type="component" value="Chromosome 8"/>
</dbReference>
<dbReference type="AlphaFoldDB" id="A0AAV2GD45"/>
<evidence type="ECO:0000256" key="1">
    <source>
        <dbReference type="SAM" id="MobiDB-lite"/>
    </source>
</evidence>
<name>A0AAV2GD45_9ROSI</name>
<evidence type="ECO:0000313" key="2">
    <source>
        <dbReference type="EMBL" id="CAL1408069.1"/>
    </source>
</evidence>
<feature type="compositionally biased region" description="Polar residues" evidence="1">
    <location>
        <begin position="199"/>
        <end position="214"/>
    </location>
</feature>
<organism evidence="2 3">
    <name type="scientific">Linum trigynum</name>
    <dbReference type="NCBI Taxonomy" id="586398"/>
    <lineage>
        <taxon>Eukaryota</taxon>
        <taxon>Viridiplantae</taxon>
        <taxon>Streptophyta</taxon>
        <taxon>Embryophyta</taxon>
        <taxon>Tracheophyta</taxon>
        <taxon>Spermatophyta</taxon>
        <taxon>Magnoliopsida</taxon>
        <taxon>eudicotyledons</taxon>
        <taxon>Gunneridae</taxon>
        <taxon>Pentapetalae</taxon>
        <taxon>rosids</taxon>
        <taxon>fabids</taxon>
        <taxon>Malpighiales</taxon>
        <taxon>Linaceae</taxon>
        <taxon>Linum</taxon>
    </lineage>
</organism>
<evidence type="ECO:0000313" key="3">
    <source>
        <dbReference type="Proteomes" id="UP001497516"/>
    </source>
</evidence>
<reference evidence="2 3" key="1">
    <citation type="submission" date="2024-04" db="EMBL/GenBank/DDBJ databases">
        <authorList>
            <person name="Fracassetti M."/>
        </authorList>
    </citation>
    <scope>NUCLEOTIDE SEQUENCE [LARGE SCALE GENOMIC DNA]</scope>
</reference>
<feature type="compositionally biased region" description="Polar residues" evidence="1">
    <location>
        <begin position="178"/>
        <end position="190"/>
    </location>
</feature>
<dbReference type="EMBL" id="OZ034821">
    <property type="protein sequence ID" value="CAL1408069.1"/>
    <property type="molecule type" value="Genomic_DNA"/>
</dbReference>
<gene>
    <name evidence="2" type="ORF">LTRI10_LOCUS47693</name>
</gene>